<dbReference type="InterPro" id="IPR030868">
    <property type="entry name" value="MqnA"/>
</dbReference>
<sequence length="284" mass="31910">MPVRLGQVDYLNCLPVYYPLEKKLVPCSVPLEIVKGVPAFLNRLFIEGRLDVTPLSSIEYARRPDETIILPGLSVSADGRVESIMLFSRRPPLELEGCTVALTGSSATSVALVRILFAYHYQVEASFTVRPPDLEAMLREAEAALLIGDDALVAATRVREQGLPLRVIDLGAAWKEFTGEMMVYALWTVRREFAVNHPEETAALVQTLAAAKAEGTRRVGELVREARRTTGLPEEVLKDYFGLIRHDFDEKYRRGLLRFYDYAYKLGLIEERVNTLHIWGETVG</sequence>
<dbReference type="Proteomes" id="UP000282654">
    <property type="component" value="Unassembled WGS sequence"/>
</dbReference>
<evidence type="ECO:0000256" key="3">
    <source>
        <dbReference type="ARBA" id="ARBA00023239"/>
    </source>
</evidence>
<protein>
    <recommendedName>
        <fullName evidence="4">Chorismate dehydratase</fullName>
        <ecNumber evidence="4">4.2.1.151</ecNumber>
    </recommendedName>
    <alternativeName>
        <fullName evidence="4">Menaquinone biosynthetic enzyme MqnA</fullName>
    </alternativeName>
</protein>
<dbReference type="Pfam" id="PF02621">
    <property type="entry name" value="VitK2_biosynth"/>
    <property type="match status" value="1"/>
</dbReference>
<organism evidence="5 6">
    <name type="scientific">Thermodesulfitimonas autotrophica</name>
    <dbReference type="NCBI Taxonomy" id="1894989"/>
    <lineage>
        <taxon>Bacteria</taxon>
        <taxon>Bacillati</taxon>
        <taxon>Bacillota</taxon>
        <taxon>Clostridia</taxon>
        <taxon>Thermoanaerobacterales</taxon>
        <taxon>Thermoanaerobacteraceae</taxon>
        <taxon>Thermodesulfitimonas</taxon>
    </lineage>
</organism>
<dbReference type="GO" id="GO:0016836">
    <property type="term" value="F:hydro-lyase activity"/>
    <property type="evidence" value="ECO:0007669"/>
    <property type="project" value="UniProtKB-UniRule"/>
</dbReference>
<dbReference type="SUPFAM" id="SSF53850">
    <property type="entry name" value="Periplasmic binding protein-like II"/>
    <property type="match status" value="1"/>
</dbReference>
<keyword evidence="3 4" id="KW-0456">Lyase</keyword>
<evidence type="ECO:0000313" key="6">
    <source>
        <dbReference type="Proteomes" id="UP000282654"/>
    </source>
</evidence>
<accession>A0A3N5B180</accession>
<comment type="catalytic activity">
    <reaction evidence="4">
        <text>chorismate = 3-[(1-carboxyvinyl)-oxy]benzoate + H2O</text>
        <dbReference type="Rhea" id="RHEA:40051"/>
        <dbReference type="ChEBI" id="CHEBI:15377"/>
        <dbReference type="ChEBI" id="CHEBI:29748"/>
        <dbReference type="ChEBI" id="CHEBI:76981"/>
        <dbReference type="EC" id="4.2.1.151"/>
    </reaction>
</comment>
<keyword evidence="2 4" id="KW-0474">Menaquinone biosynthesis</keyword>
<dbReference type="UniPathway" id="UPA00079"/>
<keyword evidence="6" id="KW-1185">Reference proteome</keyword>
<name>A0A3N5B180_9THEO</name>
<dbReference type="EMBL" id="RKRE01000001">
    <property type="protein sequence ID" value="RPF49380.1"/>
    <property type="molecule type" value="Genomic_DNA"/>
</dbReference>
<dbReference type="OrthoDB" id="9810112at2"/>
<dbReference type="AlphaFoldDB" id="A0A3N5B180"/>
<dbReference type="InterPro" id="IPR003773">
    <property type="entry name" value="Menaquinone_biosynth"/>
</dbReference>
<comment type="function">
    <text evidence="4">Catalyzes the dehydration of chorismate into 3-[(1-carboxyvinyl)oxy]benzoate, a step in the biosynthesis of menaquinone (MK, vitamin K2).</text>
</comment>
<dbReference type="HAMAP" id="MF_00995">
    <property type="entry name" value="MqnA"/>
    <property type="match status" value="1"/>
</dbReference>
<dbReference type="PANTHER" id="PTHR37690:SF1">
    <property type="entry name" value="CHORISMATE DEHYDRATASE"/>
    <property type="match status" value="1"/>
</dbReference>
<evidence type="ECO:0000256" key="1">
    <source>
        <dbReference type="ARBA" id="ARBA00004863"/>
    </source>
</evidence>
<gene>
    <name evidence="4" type="primary">mqnA</name>
    <name evidence="5" type="ORF">EDD75_0188</name>
</gene>
<dbReference type="Gene3D" id="3.40.190.10">
    <property type="entry name" value="Periplasmic binding protein-like II"/>
    <property type="match status" value="2"/>
</dbReference>
<dbReference type="PANTHER" id="PTHR37690">
    <property type="entry name" value="CHORISMATE DEHYDRATASE"/>
    <property type="match status" value="1"/>
</dbReference>
<evidence type="ECO:0000313" key="5">
    <source>
        <dbReference type="EMBL" id="RPF49380.1"/>
    </source>
</evidence>
<evidence type="ECO:0000256" key="4">
    <source>
        <dbReference type="HAMAP-Rule" id="MF_00995"/>
    </source>
</evidence>
<proteinExistence type="inferred from homology"/>
<comment type="caution">
    <text evidence="5">The sequence shown here is derived from an EMBL/GenBank/DDBJ whole genome shotgun (WGS) entry which is preliminary data.</text>
</comment>
<reference evidence="5 6" key="1">
    <citation type="submission" date="2018-11" db="EMBL/GenBank/DDBJ databases">
        <title>Genomic Encyclopedia of Type Strains, Phase IV (KMG-IV): sequencing the most valuable type-strain genomes for metagenomic binning, comparative biology and taxonomic classification.</title>
        <authorList>
            <person name="Goeker M."/>
        </authorList>
    </citation>
    <scope>NUCLEOTIDE SEQUENCE [LARGE SCALE GENOMIC DNA]</scope>
    <source>
        <strain evidence="5 6">DSM 102936</strain>
    </source>
</reference>
<dbReference type="CDD" id="cd13634">
    <property type="entry name" value="PBP2_Sco4506"/>
    <property type="match status" value="1"/>
</dbReference>
<dbReference type="GO" id="GO:0009234">
    <property type="term" value="P:menaquinone biosynthetic process"/>
    <property type="evidence" value="ECO:0007669"/>
    <property type="project" value="UniProtKB-UniRule"/>
</dbReference>
<comment type="similarity">
    <text evidence="4">Belongs to the MqnA/MqnD family. MqnA subfamily.</text>
</comment>
<dbReference type="EC" id="4.2.1.151" evidence="4"/>
<dbReference type="RefSeq" id="WP_123926709.1">
    <property type="nucleotide sequence ID" value="NZ_RKRE01000001.1"/>
</dbReference>
<evidence type="ECO:0000256" key="2">
    <source>
        <dbReference type="ARBA" id="ARBA00022428"/>
    </source>
</evidence>
<comment type="pathway">
    <text evidence="1 4">Quinol/quinone metabolism; menaquinone biosynthesis.</text>
</comment>